<feature type="compositionally biased region" description="Low complexity" evidence="2">
    <location>
        <begin position="1"/>
        <end position="13"/>
    </location>
</feature>
<dbReference type="InterPro" id="IPR012292">
    <property type="entry name" value="Globin/Proto"/>
</dbReference>
<dbReference type="InterPro" id="IPR053341">
    <property type="entry name" value="Oxidative_stress_globin-like"/>
</dbReference>
<dbReference type="Pfam" id="PF00042">
    <property type="entry name" value="Globin"/>
    <property type="match status" value="1"/>
</dbReference>
<keyword evidence="1" id="KW-0408">Iron</keyword>
<gene>
    <name evidence="4" type="primary">Necator_chrI.g2453</name>
    <name evidence="4" type="ORF">RB195_006325</name>
</gene>
<dbReference type="InterPro" id="IPR044399">
    <property type="entry name" value="Mb-like_M"/>
</dbReference>
<evidence type="ECO:0000259" key="3">
    <source>
        <dbReference type="PROSITE" id="PS01033"/>
    </source>
</evidence>
<keyword evidence="5" id="KW-1185">Reference proteome</keyword>
<dbReference type="PANTHER" id="PTHR47768:SF1">
    <property type="entry name" value="GLOBIN FAMILY PROFILE DOMAIN-CONTAINING PROTEIN"/>
    <property type="match status" value="1"/>
</dbReference>
<dbReference type="PANTHER" id="PTHR47768">
    <property type="entry name" value="GLOBIN RELATED-RELATED"/>
    <property type="match status" value="1"/>
</dbReference>
<protein>
    <recommendedName>
        <fullName evidence="3">Globin domain-containing protein</fullName>
    </recommendedName>
</protein>
<feature type="region of interest" description="Disordered" evidence="2">
    <location>
        <begin position="1"/>
        <end position="20"/>
    </location>
</feature>
<comment type="similarity">
    <text evidence="1">Belongs to the globin family.</text>
</comment>
<evidence type="ECO:0000313" key="5">
    <source>
        <dbReference type="Proteomes" id="UP001303046"/>
    </source>
</evidence>
<accession>A0ABR1BTZ5</accession>
<keyword evidence="1" id="KW-0479">Metal-binding</keyword>
<feature type="domain" description="Globin" evidence="3">
    <location>
        <begin position="219"/>
        <end position="374"/>
    </location>
</feature>
<dbReference type="PROSITE" id="PS01033">
    <property type="entry name" value="GLOBIN"/>
    <property type="match status" value="1"/>
</dbReference>
<reference evidence="4 5" key="1">
    <citation type="submission" date="2023-08" db="EMBL/GenBank/DDBJ databases">
        <title>A Necator americanus chromosomal reference genome.</title>
        <authorList>
            <person name="Ilik V."/>
            <person name="Petrzelkova K.J."/>
            <person name="Pardy F."/>
            <person name="Fuh T."/>
            <person name="Niatou-Singa F.S."/>
            <person name="Gouil Q."/>
            <person name="Baker L."/>
            <person name="Ritchie M.E."/>
            <person name="Jex A.R."/>
            <person name="Gazzola D."/>
            <person name="Li H."/>
            <person name="Toshio Fujiwara R."/>
            <person name="Zhan B."/>
            <person name="Aroian R.V."/>
            <person name="Pafco B."/>
            <person name="Schwarz E.M."/>
        </authorList>
    </citation>
    <scope>NUCLEOTIDE SEQUENCE [LARGE SCALE GENOMIC DNA]</scope>
    <source>
        <strain evidence="4 5">Aroian</strain>
        <tissue evidence="4">Whole animal</tissue>
    </source>
</reference>
<dbReference type="CDD" id="cd01040">
    <property type="entry name" value="Mb-like"/>
    <property type="match status" value="1"/>
</dbReference>
<organism evidence="4 5">
    <name type="scientific">Necator americanus</name>
    <name type="common">Human hookworm</name>
    <dbReference type="NCBI Taxonomy" id="51031"/>
    <lineage>
        <taxon>Eukaryota</taxon>
        <taxon>Metazoa</taxon>
        <taxon>Ecdysozoa</taxon>
        <taxon>Nematoda</taxon>
        <taxon>Chromadorea</taxon>
        <taxon>Rhabditida</taxon>
        <taxon>Rhabditina</taxon>
        <taxon>Rhabditomorpha</taxon>
        <taxon>Strongyloidea</taxon>
        <taxon>Ancylostomatidae</taxon>
        <taxon>Bunostominae</taxon>
        <taxon>Necator</taxon>
    </lineage>
</organism>
<evidence type="ECO:0000256" key="2">
    <source>
        <dbReference type="SAM" id="MobiDB-lite"/>
    </source>
</evidence>
<dbReference type="InterPro" id="IPR000971">
    <property type="entry name" value="Globin"/>
</dbReference>
<evidence type="ECO:0000313" key="4">
    <source>
        <dbReference type="EMBL" id="KAK6729211.1"/>
    </source>
</evidence>
<sequence>MRSIKSVSSSITSPKKEEEALGGEAIERTVVNGLRASYDCAEGWSTRSRIQAAHTSVRSYAVSFVLAGPVGWSSYHINRELFLSCCDSCDGCKRRNCQVGAMTTHVSSEGVRSSSWLCCGKCSMPSLSKMPSAARSLVSNMFSFLNGSPSPQPGASEKVGTHFSTPQTDRKSRVNGVRRMSDGQTNKATGKVDRGASNVNQKTNLVLERIKVKNVERWEPNVYEKELLRRTWSDEFEFLYELGSSIYMYIFEHNPNCKQLFPQLIKYGDNWKDSREFRSQALKFVQTLSQVVKNIYHMDRLEPYLYGIGQRHCKYAGRGFKPEYWEDFQDAMEHSLAEHMNSLADLDARQRMDAVTVWRTLALYVIAHMKAGYFDGLKSINKHPPLA</sequence>
<proteinExistence type="inferred from homology"/>
<keyword evidence="1" id="KW-0561">Oxygen transport</keyword>
<keyword evidence="1" id="KW-0349">Heme</keyword>
<name>A0ABR1BTZ5_NECAM</name>
<dbReference type="InterPro" id="IPR009050">
    <property type="entry name" value="Globin-like_sf"/>
</dbReference>
<dbReference type="SUPFAM" id="SSF46458">
    <property type="entry name" value="Globin-like"/>
    <property type="match status" value="1"/>
</dbReference>
<dbReference type="Proteomes" id="UP001303046">
    <property type="component" value="Unassembled WGS sequence"/>
</dbReference>
<dbReference type="Gene3D" id="1.10.490.10">
    <property type="entry name" value="Globins"/>
    <property type="match status" value="1"/>
</dbReference>
<comment type="caution">
    <text evidence="4">The sequence shown here is derived from an EMBL/GenBank/DDBJ whole genome shotgun (WGS) entry which is preliminary data.</text>
</comment>
<keyword evidence="1" id="KW-0813">Transport</keyword>
<evidence type="ECO:0000256" key="1">
    <source>
        <dbReference type="RuleBase" id="RU000356"/>
    </source>
</evidence>
<feature type="region of interest" description="Disordered" evidence="2">
    <location>
        <begin position="149"/>
        <end position="197"/>
    </location>
</feature>
<dbReference type="EMBL" id="JAVFWL010000001">
    <property type="protein sequence ID" value="KAK6729211.1"/>
    <property type="molecule type" value="Genomic_DNA"/>
</dbReference>